<evidence type="ECO:0000256" key="1">
    <source>
        <dbReference type="SAM" id="Phobius"/>
    </source>
</evidence>
<gene>
    <name evidence="2" type="ORF">UFOPK4180_00557</name>
</gene>
<organism evidence="2">
    <name type="scientific">freshwater metagenome</name>
    <dbReference type="NCBI Taxonomy" id="449393"/>
    <lineage>
        <taxon>unclassified sequences</taxon>
        <taxon>metagenomes</taxon>
        <taxon>ecological metagenomes</taxon>
    </lineage>
</organism>
<keyword evidence="1" id="KW-1133">Transmembrane helix</keyword>
<protein>
    <submittedName>
        <fullName evidence="2">Unannotated protein</fullName>
    </submittedName>
</protein>
<dbReference type="AlphaFoldDB" id="A0A6J6AE39"/>
<keyword evidence="1" id="KW-0812">Transmembrane</keyword>
<proteinExistence type="predicted"/>
<evidence type="ECO:0000313" key="2">
    <source>
        <dbReference type="EMBL" id="CAB4366960.1"/>
    </source>
</evidence>
<name>A0A6J6AE39_9ZZZZ</name>
<dbReference type="EMBL" id="CAESPC010000075">
    <property type="protein sequence ID" value="CAB4366960.1"/>
    <property type="molecule type" value="Genomic_DNA"/>
</dbReference>
<sequence>MNRNFAKEDRGSLSILMMSLFIIIIITVAIMSDISSIYLAKRSLTQATEAAAQRGSRNLDLKSYYRGEYNFTKFLIGLTGNGETDPGIPIDCEQGERDAVSTLRDWSDEGPSVMRSNMSPIVLLASRCDGFEIELQTSSEVSLPFVLPFIGIEKVKILASVGSIDERKITSQ</sequence>
<accession>A0A6J6AE39</accession>
<reference evidence="2" key="1">
    <citation type="submission" date="2020-05" db="EMBL/GenBank/DDBJ databases">
        <authorList>
            <person name="Chiriac C."/>
            <person name="Salcher M."/>
            <person name="Ghai R."/>
            <person name="Kavagutti S V."/>
        </authorList>
    </citation>
    <scope>NUCLEOTIDE SEQUENCE</scope>
</reference>
<feature type="transmembrane region" description="Helical" evidence="1">
    <location>
        <begin position="12"/>
        <end position="32"/>
    </location>
</feature>
<keyword evidence="1" id="KW-0472">Membrane</keyword>